<feature type="compositionally biased region" description="Low complexity" evidence="2">
    <location>
        <begin position="485"/>
        <end position="503"/>
    </location>
</feature>
<proteinExistence type="predicted"/>
<feature type="compositionally biased region" description="Low complexity" evidence="2">
    <location>
        <begin position="447"/>
        <end position="457"/>
    </location>
</feature>
<feature type="region of interest" description="Disordered" evidence="2">
    <location>
        <begin position="752"/>
        <end position="831"/>
    </location>
</feature>
<protein>
    <recommendedName>
        <fullName evidence="4">Ankyrin repeat protein</fullName>
    </recommendedName>
</protein>
<sequence length="843" mass="95587">MTDANYGTNTFDQTSVSGANATTMVKSNQNLINTSNNITDMTSQTTTANNKGLATKQLSSNNNDILSAYIKKDYSALASANLNQPINNDGDTIIHVMAKNLDKAAFELILLTNPKAITYSIINTPNKKSQLPIHLALEKIQENQQMGDDFINYMINVLGANPDIPDANNRIIVSNTQNKNKTINENENKIKEHNNTVIKNIQSLIQIAEMNTDKLPGSISFSKEPVEMENNSNIDFIQNITKYHDNQMNKQDNQEGGYNGRRRIRNYFSDGLSDNGDNDSFVAKNRNDLINNYERSGNNHRSNSNMWNEDYMNRDETTQRVIRNEVVSDTRRANESKLRMLGGDFEKRNQLRKEEERLRFEEERLRNERLIGGMDNDELRREERRLREERERLVRNNRPLLGGFMDEERNRGRRRDENMNGGRYNDETNEDDYEDEMTGGRRGGKNKNGNVRSNKGNTSNTGSGSDAGTSIGNTRGTNNSGTMYNSTTGNGTITGSSNNGTGIRNNRKHRNTRNARRFTDNWNTEDFDLYTSDDDTGPNQGLRSKNQSSSTYNRGSSSNKGSSTGISYTNDTDSYGDNDFNGSNNKGSNNNRKSNNRGSMGTTGSSVGWESTNEDDNNTTGRSRNSRSRNNRKYGSDYDFDKESADIVESRQMFDYPNMFTTPDRPRDTQVDDMYRSFVKKIMDLLGVDEETAKFYRSAIKINIENSNPELKKRENDALKVKEMESIFENKAKLQATLDKIDMDTIKKYMGERREENERRKEERRKERENRSKDRGDRNKNKGITSETSSDEGTGRGSGTTGTTTSDTGATTTKSRGRKTSTQSRIADNGYLQSDEIIFSPNY</sequence>
<reference evidence="3" key="2">
    <citation type="journal article" date="2018" name="Nat. Commun.">
        <title>Tailed giant Tupanvirus possesses the most complete translational apparatus of the known virosphere.</title>
        <authorList>
            <person name="Abrahao J."/>
            <person name="Silva L."/>
            <person name="Silva L.S."/>
            <person name="Khalil J.Y.B."/>
            <person name="Rodrigues R."/>
            <person name="Arantes T."/>
            <person name="Assis F."/>
            <person name="Boratto P."/>
            <person name="Andrade M."/>
            <person name="Kroon E.G."/>
            <person name="Ribeiro B."/>
            <person name="Bergier I."/>
            <person name="Seligmann H."/>
            <person name="Ghigo E."/>
            <person name="Colson P."/>
            <person name="Levasseur A."/>
            <person name="Kroemer G."/>
            <person name="Raoult D."/>
            <person name="La Scola B."/>
        </authorList>
    </citation>
    <scope>NUCLEOTIDE SEQUENCE [LARGE SCALE GENOMIC DNA]</scope>
    <source>
        <strain evidence="3">Deep ocean</strain>
    </source>
</reference>
<accession>A0A6N1NQJ8</accession>
<feature type="compositionally biased region" description="Acidic residues" evidence="2">
    <location>
        <begin position="427"/>
        <end position="437"/>
    </location>
</feature>
<dbReference type="KEGG" id="vg:80517526"/>
<feature type="compositionally biased region" description="Low complexity" evidence="2">
    <location>
        <begin position="801"/>
        <end position="814"/>
    </location>
</feature>
<feature type="compositionally biased region" description="Basic residues" evidence="2">
    <location>
        <begin position="505"/>
        <end position="516"/>
    </location>
</feature>
<organism evidence="3">
    <name type="scientific">Tupanvirus deep ocean</name>
    <dbReference type="NCBI Taxonomy" id="2126984"/>
    <lineage>
        <taxon>Viruses</taxon>
        <taxon>Varidnaviria</taxon>
        <taxon>Bamfordvirae</taxon>
        <taxon>Nucleocytoviricota</taxon>
        <taxon>Megaviricetes</taxon>
        <taxon>Imitervirales</taxon>
        <taxon>Mimiviridae</taxon>
        <taxon>Megamimivirinae</taxon>
        <taxon>Tupanvirus</taxon>
        <taxon>Tupanvirus altamarinense</taxon>
    </lineage>
</organism>
<dbReference type="RefSeq" id="YP_010780835.1">
    <property type="nucleotide sequence ID" value="NC_075038.1"/>
</dbReference>
<feature type="compositionally biased region" description="Polar residues" evidence="2">
    <location>
        <begin position="600"/>
        <end position="611"/>
    </location>
</feature>
<feature type="compositionally biased region" description="Low complexity" evidence="2">
    <location>
        <begin position="577"/>
        <end position="599"/>
    </location>
</feature>
<dbReference type="EMBL" id="MF405918">
    <property type="protein sequence ID" value="QKU34216.1"/>
    <property type="molecule type" value="Genomic_DNA"/>
</dbReference>
<feature type="region of interest" description="Disordered" evidence="2">
    <location>
        <begin position="402"/>
        <end position="638"/>
    </location>
</feature>
<feature type="compositionally biased region" description="Basic and acidic residues" evidence="2">
    <location>
        <begin position="406"/>
        <end position="418"/>
    </location>
</feature>
<feature type="coiled-coil region" evidence="1">
    <location>
        <begin position="348"/>
        <end position="396"/>
    </location>
</feature>
<evidence type="ECO:0000313" key="3">
    <source>
        <dbReference type="EMBL" id="QKU34216.1"/>
    </source>
</evidence>
<feature type="compositionally biased region" description="Low complexity" evidence="2">
    <location>
        <begin position="546"/>
        <end position="567"/>
    </location>
</feature>
<feature type="compositionally biased region" description="Acidic residues" evidence="2">
    <location>
        <begin position="523"/>
        <end position="536"/>
    </location>
</feature>
<reference evidence="3" key="1">
    <citation type="submission" date="2017-06" db="EMBL/GenBank/DDBJ databases">
        <authorList>
            <person name="Assis F.L."/>
            <person name="Abrahao J.S."/>
            <person name="Silva L."/>
            <person name="Khalil J.B."/>
            <person name="Rodrigues R."/>
            <person name="Silva L.S."/>
            <person name="Boratto P."/>
            <person name="Andrade M."/>
            <person name="Kroon E.G."/>
            <person name="Ribeiro B."/>
            <person name="Bergier I."/>
            <person name="Seligmann H."/>
            <person name="Ghigo E."/>
            <person name="Colson P."/>
            <person name="Levasseur A."/>
            <person name="Raoult D."/>
            <person name="Scola B.L."/>
        </authorList>
    </citation>
    <scope>NUCLEOTIDE SEQUENCE</scope>
    <source>
        <strain evidence="3">Deep ocean</strain>
    </source>
</reference>
<evidence type="ECO:0000256" key="2">
    <source>
        <dbReference type="SAM" id="MobiDB-lite"/>
    </source>
</evidence>
<feature type="compositionally biased region" description="Polar residues" evidence="2">
    <location>
        <begin position="458"/>
        <end position="484"/>
    </location>
</feature>
<keyword evidence="1" id="KW-0175">Coiled coil</keyword>
<feature type="compositionally biased region" description="Basic and acidic residues" evidence="2">
    <location>
        <begin position="752"/>
        <end position="780"/>
    </location>
</feature>
<name>A0A6N1NQJ8_9VIRU</name>
<evidence type="ECO:0008006" key="4">
    <source>
        <dbReference type="Google" id="ProtNLM"/>
    </source>
</evidence>
<evidence type="ECO:0000256" key="1">
    <source>
        <dbReference type="SAM" id="Coils"/>
    </source>
</evidence>
<dbReference type="GeneID" id="80517526"/>